<evidence type="ECO:0000256" key="1">
    <source>
        <dbReference type="SAM" id="MobiDB-lite"/>
    </source>
</evidence>
<accession>A0A6C0JCA5</accession>
<feature type="region of interest" description="Disordered" evidence="1">
    <location>
        <begin position="134"/>
        <end position="162"/>
    </location>
</feature>
<protein>
    <submittedName>
        <fullName evidence="2">Uncharacterized protein</fullName>
    </submittedName>
</protein>
<reference evidence="2" key="1">
    <citation type="journal article" date="2020" name="Nature">
        <title>Giant virus diversity and host interactions through global metagenomics.</title>
        <authorList>
            <person name="Schulz F."/>
            <person name="Roux S."/>
            <person name="Paez-Espino D."/>
            <person name="Jungbluth S."/>
            <person name="Walsh D.A."/>
            <person name="Denef V.J."/>
            <person name="McMahon K.D."/>
            <person name="Konstantinidis K.T."/>
            <person name="Eloe-Fadrosh E.A."/>
            <person name="Kyrpides N.C."/>
            <person name="Woyke T."/>
        </authorList>
    </citation>
    <scope>NUCLEOTIDE SEQUENCE</scope>
    <source>
        <strain evidence="2">GVMAG-M-3300025890-48</strain>
    </source>
</reference>
<name>A0A6C0JCA5_9ZZZZ</name>
<sequence>MDRTDRLKLDKIIAQNNVEDVTADIRDRKHSSLIKKDIARMLEIKKRYARLSQSNMSQYDMMLSKQCSFLFNNYTDIFNRLKKDELDLNIMAQFLDVLSKIETGGIDQHEGAYLVGKLLKEIYIDSAVKRGDKLDKKNKKSIKSRPPPKKMSYADYKQKNKE</sequence>
<feature type="compositionally biased region" description="Basic residues" evidence="1">
    <location>
        <begin position="136"/>
        <end position="148"/>
    </location>
</feature>
<dbReference type="AlphaFoldDB" id="A0A6C0JCA5"/>
<organism evidence="2">
    <name type="scientific">viral metagenome</name>
    <dbReference type="NCBI Taxonomy" id="1070528"/>
    <lineage>
        <taxon>unclassified sequences</taxon>
        <taxon>metagenomes</taxon>
        <taxon>organismal metagenomes</taxon>
    </lineage>
</organism>
<dbReference type="EMBL" id="MN740368">
    <property type="protein sequence ID" value="QHU03003.1"/>
    <property type="molecule type" value="Genomic_DNA"/>
</dbReference>
<proteinExistence type="predicted"/>
<evidence type="ECO:0000313" key="2">
    <source>
        <dbReference type="EMBL" id="QHU03003.1"/>
    </source>
</evidence>